<protein>
    <submittedName>
        <fullName evidence="1">Uncharacterized protein</fullName>
    </submittedName>
</protein>
<dbReference type="EMBL" id="JAVHJO010000014">
    <property type="protein sequence ID" value="KAK6529156.1"/>
    <property type="molecule type" value="Genomic_DNA"/>
</dbReference>
<reference evidence="1 2" key="1">
    <citation type="submission" date="2019-10" db="EMBL/GenBank/DDBJ databases">
        <authorList>
            <person name="Palmer J.M."/>
        </authorList>
    </citation>
    <scope>NUCLEOTIDE SEQUENCE [LARGE SCALE GENOMIC DNA]</scope>
    <source>
        <strain evidence="1 2">TWF694</strain>
    </source>
</reference>
<gene>
    <name evidence="1" type="ORF">TWF694_004368</name>
</gene>
<dbReference type="AlphaFoldDB" id="A0AAV9WXV9"/>
<keyword evidence="2" id="KW-1185">Reference proteome</keyword>
<accession>A0AAV9WXV9</accession>
<sequence>MRLGGAIKYLIVGLCIFPGTSVYAKVGSLSSEDFVTWALAPENEQIWKTISQDLEYLVYSARVERPLNLGYAADGNPSSLATVFDDIRTLFLRLHRRSIRSEGSEQDSSPLSIASADSGLIADMKSQAEEAVASGVTSYWLTALKSVESIFNWKVSLRKDWLDKRKARQDIFMPTNAVESLVDYIQTTLDLNDFVQVAMWVLAADYNDGNDTITYDTSAKEHLRAAFKSLYDGFRSMAELITNIYHGAQQQLADPLNQEILFEVENALRRLQNFCFAYQRIFQ</sequence>
<organism evidence="1 2">
    <name type="scientific">Orbilia ellipsospora</name>
    <dbReference type="NCBI Taxonomy" id="2528407"/>
    <lineage>
        <taxon>Eukaryota</taxon>
        <taxon>Fungi</taxon>
        <taxon>Dikarya</taxon>
        <taxon>Ascomycota</taxon>
        <taxon>Pezizomycotina</taxon>
        <taxon>Orbiliomycetes</taxon>
        <taxon>Orbiliales</taxon>
        <taxon>Orbiliaceae</taxon>
        <taxon>Orbilia</taxon>
    </lineage>
</organism>
<comment type="caution">
    <text evidence="1">The sequence shown here is derived from an EMBL/GenBank/DDBJ whole genome shotgun (WGS) entry which is preliminary data.</text>
</comment>
<name>A0AAV9WXV9_9PEZI</name>
<dbReference type="Proteomes" id="UP001365542">
    <property type="component" value="Unassembled WGS sequence"/>
</dbReference>
<evidence type="ECO:0000313" key="2">
    <source>
        <dbReference type="Proteomes" id="UP001365542"/>
    </source>
</evidence>
<proteinExistence type="predicted"/>
<evidence type="ECO:0000313" key="1">
    <source>
        <dbReference type="EMBL" id="KAK6529156.1"/>
    </source>
</evidence>